<dbReference type="EMBL" id="JAJGCB010000018">
    <property type="protein sequence ID" value="KAJ8988536.1"/>
    <property type="molecule type" value="Genomic_DNA"/>
</dbReference>
<organism evidence="1 2">
    <name type="scientific">Exophiala dermatitidis</name>
    <name type="common">Black yeast-like fungus</name>
    <name type="synonym">Wangiella dermatitidis</name>
    <dbReference type="NCBI Taxonomy" id="5970"/>
    <lineage>
        <taxon>Eukaryota</taxon>
        <taxon>Fungi</taxon>
        <taxon>Dikarya</taxon>
        <taxon>Ascomycota</taxon>
        <taxon>Pezizomycotina</taxon>
        <taxon>Eurotiomycetes</taxon>
        <taxon>Chaetothyriomycetidae</taxon>
        <taxon>Chaetothyriales</taxon>
        <taxon>Herpotrichiellaceae</taxon>
        <taxon>Exophiala</taxon>
    </lineage>
</organism>
<proteinExistence type="predicted"/>
<comment type="caution">
    <text evidence="1">The sequence shown here is derived from an EMBL/GenBank/DDBJ whole genome shotgun (WGS) entry which is preliminary data.</text>
</comment>
<sequence>MGWIGKPAQLPRADEAGGWFQRQEVWPSEWIPSFEGPVVPVSAPFTQLLESTEQLLARKRPIARSGERVEIHDDERSSASALLPLDQLEWSDIPTGGSCTVSRCWGSGACALFAIATVHHSPWFALQYYS</sequence>
<evidence type="ECO:0000313" key="1">
    <source>
        <dbReference type="EMBL" id="KAJ8988536.1"/>
    </source>
</evidence>
<gene>
    <name evidence="1" type="ORF">HRR80_007559</name>
</gene>
<name>A0AAN6ENE9_EXODE</name>
<dbReference type="Proteomes" id="UP001161757">
    <property type="component" value="Unassembled WGS sequence"/>
</dbReference>
<accession>A0AAN6ENE9</accession>
<protein>
    <submittedName>
        <fullName evidence="1">Uncharacterized protein</fullName>
    </submittedName>
</protein>
<evidence type="ECO:0000313" key="2">
    <source>
        <dbReference type="Proteomes" id="UP001161757"/>
    </source>
</evidence>
<reference evidence="1" key="1">
    <citation type="submission" date="2023-01" db="EMBL/GenBank/DDBJ databases">
        <title>Exophiala dermititidis isolated from Cystic Fibrosis Patient.</title>
        <authorList>
            <person name="Kurbessoian T."/>
            <person name="Crocker A."/>
            <person name="Murante D."/>
            <person name="Hogan D.A."/>
            <person name="Stajich J.E."/>
        </authorList>
    </citation>
    <scope>NUCLEOTIDE SEQUENCE</scope>
    <source>
        <strain evidence="1">Ex8</strain>
    </source>
</reference>
<dbReference type="AlphaFoldDB" id="A0AAN6ENE9"/>